<evidence type="ECO:0000256" key="2">
    <source>
        <dbReference type="ARBA" id="ARBA00022552"/>
    </source>
</evidence>
<dbReference type="GO" id="GO:0016887">
    <property type="term" value="F:ATP hydrolysis activity"/>
    <property type="evidence" value="ECO:0007669"/>
    <property type="project" value="InterPro"/>
</dbReference>
<organism evidence="8">
    <name type="scientific">Ignisphaera aggregans</name>
    <dbReference type="NCBI Taxonomy" id="334771"/>
    <lineage>
        <taxon>Archaea</taxon>
        <taxon>Thermoproteota</taxon>
        <taxon>Thermoprotei</taxon>
        <taxon>Desulfurococcales</taxon>
        <taxon>Desulfurococcaceae</taxon>
        <taxon>Ignisphaera</taxon>
    </lineage>
</organism>
<dbReference type="SUPFAM" id="SSF52540">
    <property type="entry name" value="P-loop containing nucleoside triphosphate hydrolases"/>
    <property type="match status" value="1"/>
</dbReference>
<evidence type="ECO:0000256" key="5">
    <source>
        <dbReference type="ARBA" id="ARBA00022777"/>
    </source>
</evidence>
<dbReference type="GO" id="GO:0005524">
    <property type="term" value="F:ATP binding"/>
    <property type="evidence" value="ECO:0007669"/>
    <property type="project" value="UniProtKB-UniRule"/>
</dbReference>
<dbReference type="EMBL" id="DTAI01000049">
    <property type="protein sequence ID" value="HGN36212.1"/>
    <property type="molecule type" value="Genomic_DNA"/>
</dbReference>
<reference evidence="8" key="1">
    <citation type="journal article" date="2020" name="mSystems">
        <title>Genome- and Community-Level Interaction Insights into Carbon Utilization and Element Cycling Functions of Hydrothermarchaeota in Hydrothermal Sediment.</title>
        <authorList>
            <person name="Zhou Z."/>
            <person name="Liu Y."/>
            <person name="Xu W."/>
            <person name="Pan J."/>
            <person name="Luo Z.H."/>
            <person name="Li M."/>
        </authorList>
    </citation>
    <scope>NUCLEOTIDE SEQUENCE [LARGE SCALE GENOMIC DNA]</scope>
    <source>
        <strain evidence="8">SpSt-618</strain>
        <strain evidence="9">SpSt-657</strain>
    </source>
</reference>
<comment type="similarity">
    <text evidence="7">Belongs to the adenylate kinase family. AK6 subfamily.</text>
</comment>
<dbReference type="EMBL" id="DTBZ01000126">
    <property type="protein sequence ID" value="HGQ18626.1"/>
    <property type="molecule type" value="Genomic_DNA"/>
</dbReference>
<keyword evidence="1 7" id="KW-0690">Ribosome biogenesis</keyword>
<feature type="binding site" evidence="7">
    <location>
        <position position="14"/>
    </location>
    <ligand>
        <name>ATP</name>
        <dbReference type="ChEBI" id="CHEBI:30616"/>
    </ligand>
</feature>
<sequence>MKAIGISGVPGTGKTTIARRLSEYLNMPTIDLSDYAIKNMLVIAYDSSTQSYVVDEEKLQRSVVALYQNMGPLIIDSHYVEILPREMFEVVFILRRDPSELLDLLLSRGWSSKKVAENVEAELLSVCTINAIEELGEDAVIEIDASNRSLDDVAREAIDILFGDKPAYYGHRIDWLSILSDDKIEKVFKFIEKNRIW</sequence>
<evidence type="ECO:0000256" key="6">
    <source>
        <dbReference type="ARBA" id="ARBA00022840"/>
    </source>
</evidence>
<evidence type="ECO:0000256" key="1">
    <source>
        <dbReference type="ARBA" id="ARBA00022517"/>
    </source>
</evidence>
<dbReference type="AlphaFoldDB" id="A0A7J3I6B8"/>
<keyword evidence="4 7" id="KW-0547">Nucleotide-binding</keyword>
<proteinExistence type="inferred from homology"/>
<keyword evidence="5 7" id="KW-0418">Kinase</keyword>
<feature type="binding site" evidence="7">
    <location>
        <position position="11"/>
    </location>
    <ligand>
        <name>ATP</name>
        <dbReference type="ChEBI" id="CHEBI:30616"/>
    </ligand>
</feature>
<dbReference type="InterPro" id="IPR027417">
    <property type="entry name" value="P-loop_NTPase"/>
</dbReference>
<dbReference type="GO" id="GO:0006364">
    <property type="term" value="P:rRNA processing"/>
    <property type="evidence" value="ECO:0007669"/>
    <property type="project" value="UniProtKB-KW"/>
</dbReference>
<comment type="caution">
    <text evidence="7">Lacks conserved residue(s) required for the propagation of feature annotation.</text>
</comment>
<dbReference type="PANTHER" id="PTHR12595">
    <property type="entry name" value="POS9-ACTIVATING FACTOR FAP7-RELATED"/>
    <property type="match status" value="1"/>
</dbReference>
<dbReference type="PANTHER" id="PTHR12595:SF0">
    <property type="entry name" value="ADENYLATE KINASE ISOENZYME 6"/>
    <property type="match status" value="1"/>
</dbReference>
<accession>A0A7J3I6B8</accession>
<feature type="binding site" evidence="7">
    <location>
        <position position="13"/>
    </location>
    <ligand>
        <name>ATP</name>
        <dbReference type="ChEBI" id="CHEBI:30616"/>
    </ligand>
</feature>
<dbReference type="GO" id="GO:0042274">
    <property type="term" value="P:ribosomal small subunit biogenesis"/>
    <property type="evidence" value="ECO:0007669"/>
    <property type="project" value="UniProtKB-UniRule"/>
</dbReference>
<keyword evidence="6 7" id="KW-0067">ATP-binding</keyword>
<comment type="caution">
    <text evidence="8">The sequence shown here is derived from an EMBL/GenBank/DDBJ whole genome shotgun (WGS) entry which is preliminary data.</text>
</comment>
<protein>
    <recommendedName>
        <fullName evidence="7">Putative adenylate kinase</fullName>
        <shortName evidence="7">AK</shortName>
        <ecNumber evidence="7">2.7.4.3</ecNumber>
    </recommendedName>
    <alternativeName>
        <fullName evidence="7">ATP-AMP transphosphorylase</fullName>
    </alternativeName>
</protein>
<comment type="subunit">
    <text evidence="7">Interacts with uS11. Not a structural component of 40S pre-ribosomes, but transiently interacts with them by binding to uS11.</text>
</comment>
<dbReference type="InterPro" id="IPR020618">
    <property type="entry name" value="Adenyl_kinase_AK6"/>
</dbReference>
<evidence type="ECO:0000256" key="4">
    <source>
        <dbReference type="ARBA" id="ARBA00022741"/>
    </source>
</evidence>
<feature type="region of interest" description="LID" evidence="7">
    <location>
        <begin position="107"/>
        <end position="117"/>
    </location>
</feature>
<evidence type="ECO:0000313" key="8">
    <source>
        <dbReference type="EMBL" id="HGN36212.1"/>
    </source>
</evidence>
<keyword evidence="2 7" id="KW-0698">rRNA processing</keyword>
<comment type="function">
    <text evidence="7">Broad-specificity nucleoside monophosphate (NMP) kinase that catalyzes the reversible transfer of the terminal phosphate group between nucleoside triphosphates and monophosphates. Has also ATPase activity. Involved in the late maturation steps of the 30S ribosomal particles, specifically 16S rRNA maturation. While NMP activity is not required for ribosome maturation, ATPase activity is. Associates transiently with small ribosomal subunit protein uS11. ATP hydrolysis breaks the interaction with uS11. May temporarily remove uS11 from the ribosome to enable a conformational change of the ribosomal RNA that is needed for the final maturation step of the small ribosomal subunit.</text>
</comment>
<dbReference type="HAMAP" id="MF_00039">
    <property type="entry name" value="Adenylate_kinase_AK6"/>
    <property type="match status" value="1"/>
</dbReference>
<dbReference type="Pfam" id="PF13238">
    <property type="entry name" value="AAA_18"/>
    <property type="match status" value="1"/>
</dbReference>
<gene>
    <name evidence="8" type="ORF">ENT87_01485</name>
    <name evidence="9" type="ORF">ENU30_06620</name>
</gene>
<dbReference type="EC" id="2.7.4.3" evidence="7"/>
<feature type="binding site" evidence="7">
    <location>
        <position position="108"/>
    </location>
    <ligand>
        <name>ATP</name>
        <dbReference type="ChEBI" id="CHEBI:30616"/>
    </ligand>
</feature>
<name>A0A7J3I6B8_9CREN</name>
<evidence type="ECO:0000256" key="3">
    <source>
        <dbReference type="ARBA" id="ARBA00022679"/>
    </source>
</evidence>
<evidence type="ECO:0000313" key="9">
    <source>
        <dbReference type="EMBL" id="HGQ18626.1"/>
    </source>
</evidence>
<keyword evidence="3 7" id="KW-0808">Transferase</keyword>
<dbReference type="GO" id="GO:0004017">
    <property type="term" value="F:AMP kinase activity"/>
    <property type="evidence" value="ECO:0007669"/>
    <property type="project" value="UniProtKB-UniRule"/>
</dbReference>
<dbReference type="Gene3D" id="3.40.50.300">
    <property type="entry name" value="P-loop containing nucleotide triphosphate hydrolases"/>
    <property type="match status" value="1"/>
</dbReference>
<evidence type="ECO:0000256" key="7">
    <source>
        <dbReference type="HAMAP-Rule" id="MF_00039"/>
    </source>
</evidence>
<comment type="catalytic activity">
    <reaction evidence="7">
        <text>AMP + ATP = 2 ADP</text>
        <dbReference type="Rhea" id="RHEA:12973"/>
        <dbReference type="ChEBI" id="CHEBI:30616"/>
        <dbReference type="ChEBI" id="CHEBI:456215"/>
        <dbReference type="ChEBI" id="CHEBI:456216"/>
        <dbReference type="EC" id="2.7.4.3"/>
    </reaction>
</comment>
<comment type="catalytic activity">
    <reaction evidence="7">
        <text>ATP + H2O = ADP + phosphate + H(+)</text>
        <dbReference type="Rhea" id="RHEA:13065"/>
        <dbReference type="ChEBI" id="CHEBI:15377"/>
        <dbReference type="ChEBI" id="CHEBI:15378"/>
        <dbReference type="ChEBI" id="CHEBI:30616"/>
        <dbReference type="ChEBI" id="CHEBI:43474"/>
        <dbReference type="ChEBI" id="CHEBI:456216"/>
    </reaction>
</comment>
<feature type="binding site" evidence="7">
    <location>
        <position position="16"/>
    </location>
    <ligand>
        <name>ATP</name>
        <dbReference type="ChEBI" id="CHEBI:30616"/>
    </ligand>
</feature>
<feature type="binding site" evidence="7">
    <location>
        <position position="15"/>
    </location>
    <ligand>
        <name>ATP</name>
        <dbReference type="ChEBI" id="CHEBI:30616"/>
    </ligand>
</feature>